<evidence type="ECO:0000256" key="4">
    <source>
        <dbReference type="ARBA" id="ARBA00023163"/>
    </source>
</evidence>
<dbReference type="AlphaFoldDB" id="A0AAJ0GHJ8"/>
<dbReference type="GO" id="GO:0051123">
    <property type="term" value="P:RNA polymerase II preinitiation complex assembly"/>
    <property type="evidence" value="ECO:0007669"/>
    <property type="project" value="InterPro"/>
</dbReference>
<name>A0AAJ0GHJ8_9PEZI</name>
<dbReference type="Gene3D" id="1.10.20.10">
    <property type="entry name" value="Histone, subunit A"/>
    <property type="match status" value="1"/>
</dbReference>
<feature type="compositionally biased region" description="Polar residues" evidence="6">
    <location>
        <begin position="75"/>
        <end position="85"/>
    </location>
</feature>
<evidence type="ECO:0000256" key="2">
    <source>
        <dbReference type="ARBA" id="ARBA00009788"/>
    </source>
</evidence>
<accession>A0AAJ0GHJ8</accession>
<comment type="subcellular location">
    <subcellularLocation>
        <location evidence="1">Nucleus</location>
    </subcellularLocation>
</comment>
<keyword evidence="5" id="KW-0539">Nucleus</keyword>
<protein>
    <recommendedName>
        <fullName evidence="7">TAFII28-like protein domain-containing protein</fullName>
    </recommendedName>
</protein>
<feature type="compositionally biased region" description="Low complexity" evidence="6">
    <location>
        <begin position="1"/>
        <end position="11"/>
    </location>
</feature>
<keyword evidence="3" id="KW-0805">Transcription regulation</keyword>
<feature type="compositionally biased region" description="Basic residues" evidence="6">
    <location>
        <begin position="111"/>
        <end position="130"/>
    </location>
</feature>
<evidence type="ECO:0000313" key="8">
    <source>
        <dbReference type="EMBL" id="KAK3057681.1"/>
    </source>
</evidence>
<evidence type="ECO:0000256" key="6">
    <source>
        <dbReference type="SAM" id="MobiDB-lite"/>
    </source>
</evidence>
<dbReference type="Pfam" id="PF04719">
    <property type="entry name" value="TAFII28"/>
    <property type="match status" value="1"/>
</dbReference>
<evidence type="ECO:0000256" key="1">
    <source>
        <dbReference type="ARBA" id="ARBA00004123"/>
    </source>
</evidence>
<keyword evidence="9" id="KW-1185">Reference proteome</keyword>
<dbReference type="PANTHER" id="PTHR13218:SF8">
    <property type="entry name" value="TRANSCRIPTION INITIATION FACTOR TFIID SUBUNIT 11"/>
    <property type="match status" value="1"/>
</dbReference>
<evidence type="ECO:0000313" key="9">
    <source>
        <dbReference type="Proteomes" id="UP001271007"/>
    </source>
</evidence>
<feature type="region of interest" description="Disordered" evidence="6">
    <location>
        <begin position="1"/>
        <end position="178"/>
    </location>
</feature>
<dbReference type="InterPro" id="IPR045127">
    <property type="entry name" value="TAF11-like"/>
</dbReference>
<keyword evidence="4" id="KW-0804">Transcription</keyword>
<gene>
    <name evidence="8" type="ORF">LTR09_001865</name>
</gene>
<feature type="compositionally biased region" description="Low complexity" evidence="6">
    <location>
        <begin position="62"/>
        <end position="74"/>
    </location>
</feature>
<feature type="compositionally biased region" description="Polar residues" evidence="6">
    <location>
        <begin position="342"/>
        <end position="353"/>
    </location>
</feature>
<reference evidence="8" key="1">
    <citation type="submission" date="2023-04" db="EMBL/GenBank/DDBJ databases">
        <title>Black Yeasts Isolated from many extreme environments.</title>
        <authorList>
            <person name="Coleine C."/>
            <person name="Stajich J.E."/>
            <person name="Selbmann L."/>
        </authorList>
    </citation>
    <scope>NUCLEOTIDE SEQUENCE</scope>
    <source>
        <strain evidence="8">CCFEE 5312</strain>
    </source>
</reference>
<feature type="compositionally biased region" description="Acidic residues" evidence="6">
    <location>
        <begin position="161"/>
        <end position="172"/>
    </location>
</feature>
<comment type="similarity">
    <text evidence="2">Belongs to the TAF11 family.</text>
</comment>
<evidence type="ECO:0000256" key="3">
    <source>
        <dbReference type="ARBA" id="ARBA00023015"/>
    </source>
</evidence>
<sequence>MASPPGSAATSPPGPSPLALPRQRPTLALPGGGHISRKPSIASASSAHPLRQTSFPPDSLEAQHAAANAARSTARFSPSQASQGSLDDFSDSELVSAISGPAGPGEEGSARKRKRGERGGKRGRPSKRGTGRTGSASLMNGEDGGTPATRRGAPSVITADNADDEDDEDDDAAAGGRAALYEGGQMTAAEYETDSKAKAMFRQYVDKVDSEPLTAPGRDGLTKKDMGDRYDVYNRAKLKTSDVRRLVNQTLSQSVPANVVTVVSSYTKMFAGILIEQAREVQAEWMAVEKKRADDEANPAYKRLRRMDAEVEVPAQVNGDEDARPKSSGSDRLSAIVKKEQSSTPTEAGTQPNGHVPEETSEDGEGVYPGGAGGLSTSIEECDRGPLLPDHLREALRRYKKSRKGGTVGFTGLSLEGREMAAPRTGGRRLFR</sequence>
<dbReference type="GO" id="GO:0005669">
    <property type="term" value="C:transcription factor TFIID complex"/>
    <property type="evidence" value="ECO:0007669"/>
    <property type="project" value="InterPro"/>
</dbReference>
<feature type="compositionally biased region" description="Polar residues" evidence="6">
    <location>
        <begin position="42"/>
        <end position="56"/>
    </location>
</feature>
<dbReference type="GO" id="GO:0046982">
    <property type="term" value="F:protein heterodimerization activity"/>
    <property type="evidence" value="ECO:0007669"/>
    <property type="project" value="InterPro"/>
</dbReference>
<dbReference type="GO" id="GO:0016251">
    <property type="term" value="F:RNA polymerase II general transcription initiation factor activity"/>
    <property type="evidence" value="ECO:0007669"/>
    <property type="project" value="TreeGrafter"/>
</dbReference>
<organism evidence="8 9">
    <name type="scientific">Extremus antarcticus</name>
    <dbReference type="NCBI Taxonomy" id="702011"/>
    <lineage>
        <taxon>Eukaryota</taxon>
        <taxon>Fungi</taxon>
        <taxon>Dikarya</taxon>
        <taxon>Ascomycota</taxon>
        <taxon>Pezizomycotina</taxon>
        <taxon>Dothideomycetes</taxon>
        <taxon>Dothideomycetidae</taxon>
        <taxon>Mycosphaerellales</taxon>
        <taxon>Extremaceae</taxon>
        <taxon>Extremus</taxon>
    </lineage>
</organism>
<dbReference type="InterPro" id="IPR006809">
    <property type="entry name" value="TAFII28_dom"/>
</dbReference>
<feature type="domain" description="TAFII28-like protein" evidence="7">
    <location>
        <begin position="227"/>
        <end position="289"/>
    </location>
</feature>
<evidence type="ECO:0000259" key="7">
    <source>
        <dbReference type="Pfam" id="PF04719"/>
    </source>
</evidence>
<dbReference type="Proteomes" id="UP001271007">
    <property type="component" value="Unassembled WGS sequence"/>
</dbReference>
<dbReference type="PANTHER" id="PTHR13218">
    <property type="entry name" value="TRANSCRIPTION INITIATION FACTOR TFIID SUBUNIT 11-RELATED"/>
    <property type="match status" value="1"/>
</dbReference>
<feature type="region of interest" description="Disordered" evidence="6">
    <location>
        <begin position="398"/>
        <end position="432"/>
    </location>
</feature>
<dbReference type="EMBL" id="JAWDJX010000003">
    <property type="protein sequence ID" value="KAK3057681.1"/>
    <property type="molecule type" value="Genomic_DNA"/>
</dbReference>
<evidence type="ECO:0000256" key="5">
    <source>
        <dbReference type="ARBA" id="ARBA00023242"/>
    </source>
</evidence>
<dbReference type="CDD" id="cd08048">
    <property type="entry name" value="HFD_TAF11"/>
    <property type="match status" value="1"/>
</dbReference>
<dbReference type="SUPFAM" id="SSF47113">
    <property type="entry name" value="Histone-fold"/>
    <property type="match status" value="1"/>
</dbReference>
<dbReference type="InterPro" id="IPR009072">
    <property type="entry name" value="Histone-fold"/>
</dbReference>
<proteinExistence type="inferred from homology"/>
<feature type="region of interest" description="Disordered" evidence="6">
    <location>
        <begin position="312"/>
        <end position="386"/>
    </location>
</feature>
<comment type="caution">
    <text evidence="8">The sequence shown here is derived from an EMBL/GenBank/DDBJ whole genome shotgun (WGS) entry which is preliminary data.</text>
</comment>